<dbReference type="SUPFAM" id="SSF55874">
    <property type="entry name" value="ATPase domain of HSP90 chaperone/DNA topoisomerase II/histidine kinase"/>
    <property type="match status" value="1"/>
</dbReference>
<dbReference type="Gene3D" id="3.30.565.10">
    <property type="entry name" value="Histidine kinase-like ATPase, C-terminal domain"/>
    <property type="match status" value="1"/>
</dbReference>
<dbReference type="Gene3D" id="1.10.287.130">
    <property type="match status" value="1"/>
</dbReference>
<comment type="caution">
    <text evidence="5">The sequence shown here is derived from an EMBL/GenBank/DDBJ whole genome shotgun (WGS) entry which is preliminary data.</text>
</comment>
<dbReference type="Proteomes" id="UP001207654">
    <property type="component" value="Unassembled WGS sequence"/>
</dbReference>
<dbReference type="PROSITE" id="PS50109">
    <property type="entry name" value="HIS_KIN"/>
    <property type="match status" value="1"/>
</dbReference>
<dbReference type="PANTHER" id="PTHR43065:SF42">
    <property type="entry name" value="TWO-COMPONENT SENSOR PPRA"/>
    <property type="match status" value="1"/>
</dbReference>
<dbReference type="InterPro" id="IPR036890">
    <property type="entry name" value="HATPase_C_sf"/>
</dbReference>
<gene>
    <name evidence="5" type="ORF">OV287_34440</name>
</gene>
<dbReference type="EMBL" id="JAPNKA010000001">
    <property type="protein sequence ID" value="MCY1079571.1"/>
    <property type="molecule type" value="Genomic_DNA"/>
</dbReference>
<organism evidence="5 6">
    <name type="scientific">Archangium lansingense</name>
    <dbReference type="NCBI Taxonomy" id="2995310"/>
    <lineage>
        <taxon>Bacteria</taxon>
        <taxon>Pseudomonadati</taxon>
        <taxon>Myxococcota</taxon>
        <taxon>Myxococcia</taxon>
        <taxon>Myxococcales</taxon>
        <taxon>Cystobacterineae</taxon>
        <taxon>Archangiaceae</taxon>
        <taxon>Archangium</taxon>
    </lineage>
</organism>
<dbReference type="SMART" id="SM00387">
    <property type="entry name" value="HATPase_c"/>
    <property type="match status" value="1"/>
</dbReference>
<dbReference type="EC" id="2.7.13.3" evidence="2"/>
<dbReference type="SMART" id="SM00388">
    <property type="entry name" value="HisKA"/>
    <property type="match status" value="1"/>
</dbReference>
<evidence type="ECO:0000313" key="5">
    <source>
        <dbReference type="EMBL" id="MCY1079571.1"/>
    </source>
</evidence>
<dbReference type="InterPro" id="IPR003661">
    <property type="entry name" value="HisK_dim/P_dom"/>
</dbReference>
<dbReference type="PRINTS" id="PR00344">
    <property type="entry name" value="BCTRLSENSOR"/>
</dbReference>
<dbReference type="Pfam" id="PF02518">
    <property type="entry name" value="HATPase_c"/>
    <property type="match status" value="1"/>
</dbReference>
<evidence type="ECO:0000259" key="4">
    <source>
        <dbReference type="PROSITE" id="PS50109"/>
    </source>
</evidence>
<reference evidence="5 6" key="1">
    <citation type="submission" date="2022-11" db="EMBL/GenBank/DDBJ databases">
        <title>Minimal conservation of predation-associated metabolite biosynthetic gene clusters underscores biosynthetic potential of Myxococcota including descriptions for ten novel species: Archangium lansinium sp. nov., Myxococcus landrumus sp. nov., Nannocystis bai.</title>
        <authorList>
            <person name="Ahearne A."/>
            <person name="Stevens C."/>
            <person name="Phillips K."/>
        </authorList>
    </citation>
    <scope>NUCLEOTIDE SEQUENCE [LARGE SCALE GENOMIC DNA]</scope>
    <source>
        <strain evidence="5 6">MIWBW</strain>
    </source>
</reference>
<dbReference type="InterPro" id="IPR036097">
    <property type="entry name" value="HisK_dim/P_sf"/>
</dbReference>
<protein>
    <recommendedName>
        <fullName evidence="2">histidine kinase</fullName>
        <ecNumber evidence="2">2.7.13.3</ecNumber>
    </recommendedName>
</protein>
<dbReference type="InterPro" id="IPR003594">
    <property type="entry name" value="HATPase_dom"/>
</dbReference>
<dbReference type="PANTHER" id="PTHR43065">
    <property type="entry name" value="SENSOR HISTIDINE KINASE"/>
    <property type="match status" value="1"/>
</dbReference>
<dbReference type="SUPFAM" id="SSF47384">
    <property type="entry name" value="Homodimeric domain of signal transducing histidine kinase"/>
    <property type="match status" value="1"/>
</dbReference>
<comment type="catalytic activity">
    <reaction evidence="1">
        <text>ATP + protein L-histidine = ADP + protein N-phospho-L-histidine.</text>
        <dbReference type="EC" id="2.7.13.3"/>
    </reaction>
</comment>
<dbReference type="Pfam" id="PF00512">
    <property type="entry name" value="HisKA"/>
    <property type="match status" value="1"/>
</dbReference>
<evidence type="ECO:0000256" key="1">
    <source>
        <dbReference type="ARBA" id="ARBA00000085"/>
    </source>
</evidence>
<evidence type="ECO:0000313" key="6">
    <source>
        <dbReference type="Proteomes" id="UP001207654"/>
    </source>
</evidence>
<accession>A0ABT4ADB7</accession>
<dbReference type="Gene3D" id="3.40.190.10">
    <property type="entry name" value="Periplasmic binding protein-like II"/>
    <property type="match status" value="2"/>
</dbReference>
<name>A0ABT4ADB7_9BACT</name>
<keyword evidence="3" id="KW-0597">Phosphoprotein</keyword>
<proteinExistence type="predicted"/>
<feature type="domain" description="Histidine kinase" evidence="4">
    <location>
        <begin position="502"/>
        <end position="749"/>
    </location>
</feature>
<dbReference type="RefSeq" id="WP_267538283.1">
    <property type="nucleotide sequence ID" value="NZ_JAPNKA010000001.1"/>
</dbReference>
<keyword evidence="6" id="KW-1185">Reference proteome</keyword>
<evidence type="ECO:0000256" key="2">
    <source>
        <dbReference type="ARBA" id="ARBA00012438"/>
    </source>
</evidence>
<evidence type="ECO:0000256" key="3">
    <source>
        <dbReference type="ARBA" id="ARBA00022553"/>
    </source>
</evidence>
<dbReference type="CDD" id="cd00082">
    <property type="entry name" value="HisKA"/>
    <property type="match status" value="1"/>
</dbReference>
<sequence length="750" mass="83009">MRHALPVTPSTPIRFLTYPSLGDMKEHVRAELLGHAISLRMGRPVVVETVPTYEALTRELEAGRVDLAWATAEQCAQFASRAWTVLRAVRFGRGYYHAALVCRASEPLTLERLRGKRAAWVTPHSVGGYLLIARRLERLGMPPSTVFSEEHFLGTYRKAVQAVISGEADVTSIPTSQPDESATHAYMGIVQVQLSSDERQLAPILFTEATPADGILLTHRLSREEAASLASIIQELSKDGTGLERLSAPFNAEGFVSSSAEQLLATPWPEKGADFLAVTLDEEERCRRLWSAMDRTLGRDVRGGEGRPLTDVVEPPIAERLLALTRLTRQTRAGGRVEFCLAEEGREHRYAAEVTLGAADSGQRWPEVALKVQDITESHTLEKHLYRLASFPLLHPSPMLELGMDGSLLYANPAAHEHFPDLAVRGRSHPVVEATLSRLRAPEAALPSTVHLEGRYWELTVLALTDAEILRVFAQDVTARKQMEDRLLLQDRLAALGTMTAGIAHELRNPLNFVTSFSEFSGELVQEVADELNLLESKLGSEHLTRLQKSLADLALNMRKVQEHGSRMESIIRSMLDHSRGGKGERQEHPLNALLSDSINLAYHGMRSRFPTLDTKLEQELDESAGMVDVVPQELSRVVVNLLDNACYSVSAKRRLRGADGFQPKIRVKTRGLGESVELRIYDNGLGIPLDVRDKLFTPFFTTKPAGEGTGLGLSLSHDIIVKGHGGSLRFESEEGSFTEFIITLPRRRA</sequence>
<dbReference type="Pfam" id="PF12974">
    <property type="entry name" value="Phosphonate-bd"/>
    <property type="match status" value="1"/>
</dbReference>
<dbReference type="InterPro" id="IPR004358">
    <property type="entry name" value="Sig_transdc_His_kin-like_C"/>
</dbReference>
<dbReference type="SUPFAM" id="SSF53850">
    <property type="entry name" value="Periplasmic binding protein-like II"/>
    <property type="match status" value="1"/>
</dbReference>
<dbReference type="InterPro" id="IPR005467">
    <property type="entry name" value="His_kinase_dom"/>
</dbReference>